<dbReference type="EMBL" id="BMAO01015109">
    <property type="protein sequence ID" value="GFQ99468.1"/>
    <property type="molecule type" value="Genomic_DNA"/>
</dbReference>
<feature type="region of interest" description="Disordered" evidence="2">
    <location>
        <begin position="1"/>
        <end position="93"/>
    </location>
</feature>
<feature type="compositionally biased region" description="Basic and acidic residues" evidence="2">
    <location>
        <begin position="201"/>
        <end position="221"/>
    </location>
</feature>
<comment type="caution">
    <text evidence="3">The sequence shown here is derived from an EMBL/GenBank/DDBJ whole genome shotgun (WGS) entry which is preliminary data.</text>
</comment>
<feature type="compositionally biased region" description="Basic and acidic residues" evidence="2">
    <location>
        <begin position="1"/>
        <end position="26"/>
    </location>
</feature>
<reference evidence="3" key="1">
    <citation type="submission" date="2020-07" db="EMBL/GenBank/DDBJ databases">
        <title>Multicomponent nature underlies the extraordinary mechanical properties of spider dragline silk.</title>
        <authorList>
            <person name="Kono N."/>
            <person name="Nakamura H."/>
            <person name="Mori M."/>
            <person name="Yoshida Y."/>
            <person name="Ohtoshi R."/>
            <person name="Malay A.D."/>
            <person name="Moran D.A.P."/>
            <person name="Tomita M."/>
            <person name="Numata K."/>
            <person name="Arakawa K."/>
        </authorList>
    </citation>
    <scope>NUCLEOTIDE SEQUENCE</scope>
</reference>
<feature type="region of interest" description="Disordered" evidence="2">
    <location>
        <begin position="660"/>
        <end position="703"/>
    </location>
</feature>
<feature type="compositionally biased region" description="Basic and acidic residues" evidence="2">
    <location>
        <begin position="44"/>
        <end position="58"/>
    </location>
</feature>
<feature type="compositionally biased region" description="Basic and acidic residues" evidence="2">
    <location>
        <begin position="166"/>
        <end position="179"/>
    </location>
</feature>
<feature type="compositionally biased region" description="Basic and acidic residues" evidence="2">
    <location>
        <begin position="660"/>
        <end position="669"/>
    </location>
</feature>
<feature type="region of interest" description="Disordered" evidence="2">
    <location>
        <begin position="487"/>
        <end position="526"/>
    </location>
</feature>
<feature type="compositionally biased region" description="Basic and acidic residues" evidence="2">
    <location>
        <begin position="108"/>
        <end position="128"/>
    </location>
</feature>
<feature type="compositionally biased region" description="Basic and acidic residues" evidence="2">
    <location>
        <begin position="240"/>
        <end position="254"/>
    </location>
</feature>
<feature type="coiled-coil region" evidence="1">
    <location>
        <begin position="319"/>
        <end position="346"/>
    </location>
</feature>
<organism evidence="3 4">
    <name type="scientific">Trichonephila clavata</name>
    <name type="common">Joro spider</name>
    <name type="synonym">Nephila clavata</name>
    <dbReference type="NCBI Taxonomy" id="2740835"/>
    <lineage>
        <taxon>Eukaryota</taxon>
        <taxon>Metazoa</taxon>
        <taxon>Ecdysozoa</taxon>
        <taxon>Arthropoda</taxon>
        <taxon>Chelicerata</taxon>
        <taxon>Arachnida</taxon>
        <taxon>Araneae</taxon>
        <taxon>Araneomorphae</taxon>
        <taxon>Entelegynae</taxon>
        <taxon>Araneoidea</taxon>
        <taxon>Nephilidae</taxon>
        <taxon>Trichonephila</taxon>
    </lineage>
</organism>
<keyword evidence="1" id="KW-0175">Coiled coil</keyword>
<feature type="compositionally biased region" description="Polar residues" evidence="2">
    <location>
        <begin position="591"/>
        <end position="600"/>
    </location>
</feature>
<evidence type="ECO:0000256" key="1">
    <source>
        <dbReference type="SAM" id="Coils"/>
    </source>
</evidence>
<feature type="region of interest" description="Disordered" evidence="2">
    <location>
        <begin position="108"/>
        <end position="254"/>
    </location>
</feature>
<dbReference type="Proteomes" id="UP000887116">
    <property type="component" value="Unassembled WGS sequence"/>
</dbReference>
<feature type="compositionally biased region" description="Basic and acidic residues" evidence="2">
    <location>
        <begin position="684"/>
        <end position="694"/>
    </location>
</feature>
<feature type="compositionally biased region" description="Low complexity" evidence="2">
    <location>
        <begin position="491"/>
        <end position="502"/>
    </location>
</feature>
<feature type="region of interest" description="Disordered" evidence="2">
    <location>
        <begin position="415"/>
        <end position="462"/>
    </location>
</feature>
<dbReference type="OrthoDB" id="10504852at2759"/>
<proteinExistence type="predicted"/>
<evidence type="ECO:0000313" key="4">
    <source>
        <dbReference type="Proteomes" id="UP000887116"/>
    </source>
</evidence>
<name>A0A8X6LA59_TRICU</name>
<sequence>MADSNDDKSPQRRDKVPEKPSEDSKSSNKPVEVDPSDMPPDSTTKAEEKDASENKPIDRLSVAPPGSYGGARPKVYPQKKEDERKKSSNITVESNLQRATEVLEATVSRRRELFRRRREEAKKAEEPVSRYLGPDWIDAAANERAPSVSPATQRLRTFAQNISNSEYERRRRERREDFKPWISSTESGPSGAPTKQTLSDKPCEGKFEDDFKSESDSDDPPRLQVKLPDLAKKSPKPPQKPKDKGKPVEDPSHRVVEHDRYHVESISRYMFLDRPPFVRPEFDPDVAAIIAYHWLDAIYAQHGIQDWRRFTLAAYQAGRYHTEQQLQAAREQMEELQVTEEEYLKMYHIVRRDYDLDEGCCDEFSELVERIMALLELLELLTSAMLYMDIWQNRTRREETEQRGRVRRLLKATMDDEAAAEYLPPSEADEQRKDPPPSSESSTDRSDSAILEDYPSKSEEKTPPFFYETLREYVSVEMDYRPRHLTLETRPPSVLSSSDKSSTPPPLSPVEIASPSPEGIASPDNASLNSAEAEMDDKMKFCALVPLQQVPVECSNLSLSRKSLKLSHDTLTDTSPLSPLKDPRVAQLQEIDSSDNTSENVSPLPVDSPDVPELEEDSFEVNAERFQIVPHVIAMSIVEGVMNATWDELAALSLGNKDIKSVADQKSESSETQSTDSIGKRKVHQTDSDEESGKKMSKKRHVE</sequence>
<feature type="region of interest" description="Disordered" evidence="2">
    <location>
        <begin position="591"/>
        <end position="617"/>
    </location>
</feature>
<protein>
    <submittedName>
        <fullName evidence="3">Uncharacterized protein</fullName>
    </submittedName>
</protein>
<feature type="compositionally biased region" description="Polar residues" evidence="2">
    <location>
        <begin position="149"/>
        <end position="165"/>
    </location>
</feature>
<evidence type="ECO:0000256" key="2">
    <source>
        <dbReference type="SAM" id="MobiDB-lite"/>
    </source>
</evidence>
<feature type="compositionally biased region" description="Polar residues" evidence="2">
    <location>
        <begin position="182"/>
        <end position="199"/>
    </location>
</feature>
<keyword evidence="4" id="KW-1185">Reference proteome</keyword>
<gene>
    <name evidence="3" type="primary">NCL1_36580</name>
    <name evidence="3" type="ORF">TNCT_247991</name>
</gene>
<dbReference type="AlphaFoldDB" id="A0A8X6LA59"/>
<evidence type="ECO:0000313" key="3">
    <source>
        <dbReference type="EMBL" id="GFQ99468.1"/>
    </source>
</evidence>
<accession>A0A8X6LA59</accession>